<name>A0ABY6UIW9_BIOOC</name>
<keyword evidence="3" id="KW-1185">Reference proteome</keyword>
<gene>
    <name evidence="2" type="ORF">CLO192961_LOCUS268393</name>
</gene>
<keyword evidence="1" id="KW-0732">Signal</keyword>
<reference evidence="2 3" key="1">
    <citation type="submission" date="2019-06" db="EMBL/GenBank/DDBJ databases">
        <authorList>
            <person name="Broberg M."/>
        </authorList>
    </citation>
    <scope>NUCLEOTIDE SEQUENCE [LARGE SCALE GENOMIC DNA]</scope>
</reference>
<dbReference type="EMBL" id="CABFNS010000811">
    <property type="protein sequence ID" value="VUC29822.1"/>
    <property type="molecule type" value="Genomic_DNA"/>
</dbReference>
<evidence type="ECO:0000313" key="3">
    <source>
        <dbReference type="Proteomes" id="UP000766486"/>
    </source>
</evidence>
<evidence type="ECO:0000313" key="2">
    <source>
        <dbReference type="EMBL" id="VUC29822.1"/>
    </source>
</evidence>
<feature type="chain" id="PRO_5047548631" evidence="1">
    <location>
        <begin position="22"/>
        <end position="127"/>
    </location>
</feature>
<proteinExistence type="predicted"/>
<accession>A0ABY6UIW9</accession>
<dbReference type="Proteomes" id="UP000766486">
    <property type="component" value="Unassembled WGS sequence"/>
</dbReference>
<organism evidence="2 3">
    <name type="scientific">Bionectria ochroleuca</name>
    <name type="common">Gliocladium roseum</name>
    <dbReference type="NCBI Taxonomy" id="29856"/>
    <lineage>
        <taxon>Eukaryota</taxon>
        <taxon>Fungi</taxon>
        <taxon>Dikarya</taxon>
        <taxon>Ascomycota</taxon>
        <taxon>Pezizomycotina</taxon>
        <taxon>Sordariomycetes</taxon>
        <taxon>Hypocreomycetidae</taxon>
        <taxon>Hypocreales</taxon>
        <taxon>Bionectriaceae</taxon>
        <taxon>Clonostachys</taxon>
    </lineage>
</organism>
<sequence>MLFSTSTVAIAAVSLLGLAAAQPAVAARDAPEAYVTIETNKGNAFGDVCQNTVRVPIGSVYTNVEALAAVSTLRLKGAGGVEAQTVTCTPYKNSDGTGSSGLPFTQETPSYLSTNTVVVGSIVCKTA</sequence>
<evidence type="ECO:0000256" key="1">
    <source>
        <dbReference type="SAM" id="SignalP"/>
    </source>
</evidence>
<comment type="caution">
    <text evidence="2">The sequence shown here is derived from an EMBL/GenBank/DDBJ whole genome shotgun (WGS) entry which is preliminary data.</text>
</comment>
<feature type="signal peptide" evidence="1">
    <location>
        <begin position="1"/>
        <end position="21"/>
    </location>
</feature>
<protein>
    <submittedName>
        <fullName evidence="2">Uncharacterized protein</fullName>
    </submittedName>
</protein>